<protein>
    <submittedName>
        <fullName evidence="1">Uncharacterized protein</fullName>
    </submittedName>
</protein>
<keyword evidence="2" id="KW-1185">Reference proteome</keyword>
<dbReference type="Proteomes" id="UP001152795">
    <property type="component" value="Unassembled WGS sequence"/>
</dbReference>
<dbReference type="AlphaFoldDB" id="A0A7D9JCK9"/>
<proteinExistence type="predicted"/>
<evidence type="ECO:0000313" key="2">
    <source>
        <dbReference type="Proteomes" id="UP001152795"/>
    </source>
</evidence>
<reference evidence="1" key="1">
    <citation type="submission" date="2020-04" db="EMBL/GenBank/DDBJ databases">
        <authorList>
            <person name="Alioto T."/>
            <person name="Alioto T."/>
            <person name="Gomez Garrido J."/>
        </authorList>
    </citation>
    <scope>NUCLEOTIDE SEQUENCE</scope>
    <source>
        <strain evidence="1">A484AB</strain>
    </source>
</reference>
<evidence type="ECO:0000313" key="1">
    <source>
        <dbReference type="EMBL" id="CAB4026562.1"/>
    </source>
</evidence>
<organism evidence="1 2">
    <name type="scientific">Paramuricea clavata</name>
    <name type="common">Red gorgonian</name>
    <name type="synonym">Violescent sea-whip</name>
    <dbReference type="NCBI Taxonomy" id="317549"/>
    <lineage>
        <taxon>Eukaryota</taxon>
        <taxon>Metazoa</taxon>
        <taxon>Cnidaria</taxon>
        <taxon>Anthozoa</taxon>
        <taxon>Octocorallia</taxon>
        <taxon>Malacalcyonacea</taxon>
        <taxon>Plexauridae</taxon>
        <taxon>Paramuricea</taxon>
    </lineage>
</organism>
<sequence length="306" mass="34646">MDVHTIKVHVTETENFLTKLEPIKPSFMSNPKLLDQYLTGDDIRTIRKYMPVRETWVRKTVSSHANLGTWYYGLPVSEQRRIRPQKYHQTKYAGRFMEYEYLTGRSPFDVENDYKTLIPRTSRGLTKVGQKLFQQSIEAFVYSVLGAQAKTRWSITGQGAKSLQTQEVFRKVVKDTIIQDDVTVSISNMRTAIANTHVVLNFAVMPGMILIPSDLRILVKPIPGFSNVLTIAKNGMTFGKNEKVNYTSNPVPTPTNNIDESHDITPVPGVEDFKHQELRQKSDTQNIAVGAAAVASFGLAHLVFRR</sequence>
<dbReference type="OrthoDB" id="5990201at2759"/>
<dbReference type="EMBL" id="CACRXK020014271">
    <property type="protein sequence ID" value="CAB4026562.1"/>
    <property type="molecule type" value="Genomic_DNA"/>
</dbReference>
<accession>A0A7D9JCK9</accession>
<gene>
    <name evidence="1" type="ORF">PACLA_8A042295</name>
</gene>
<name>A0A7D9JCK9_PARCT</name>
<comment type="caution">
    <text evidence="1">The sequence shown here is derived from an EMBL/GenBank/DDBJ whole genome shotgun (WGS) entry which is preliminary data.</text>
</comment>